<evidence type="ECO:0000313" key="3">
    <source>
        <dbReference type="Proteomes" id="UP000031368"/>
    </source>
</evidence>
<dbReference type="Proteomes" id="UP000031368">
    <property type="component" value="Chromosome"/>
</dbReference>
<dbReference type="EMBL" id="CP006877">
    <property type="protein sequence ID" value="AJD41650.1"/>
    <property type="molecule type" value="Genomic_DNA"/>
</dbReference>
<evidence type="ECO:0000256" key="1">
    <source>
        <dbReference type="SAM" id="SignalP"/>
    </source>
</evidence>
<dbReference type="Gene3D" id="1.20.120.10">
    <property type="entry name" value="Cytochrome c/b562"/>
    <property type="match status" value="1"/>
</dbReference>
<dbReference type="AlphaFoldDB" id="A0A0B4X4J9"/>
<dbReference type="SUPFAM" id="SSF47175">
    <property type="entry name" value="Cytochromes"/>
    <property type="match status" value="1"/>
</dbReference>
<sequence length="105" mass="11042">MKPNFFLYAVICCFALASAVVAAGDIVARQSDMKAIAAATKSIAGMFKVPATYSPGEFKWAADTIRDKSGEGLIAHFAAEAADPKSKANQISSKSASGLIVWRTI</sequence>
<protein>
    <submittedName>
        <fullName evidence="2">Cytochrome-c domain-containing protein</fullName>
    </submittedName>
</protein>
<dbReference type="GO" id="GO:0022900">
    <property type="term" value="P:electron transport chain"/>
    <property type="evidence" value="ECO:0007669"/>
    <property type="project" value="InterPro"/>
</dbReference>
<accession>A0A0B4X4J9</accession>
<dbReference type="KEGG" id="rga:RGR602_CH02324"/>
<keyword evidence="3" id="KW-1185">Reference proteome</keyword>
<gene>
    <name evidence="2" type="ORF">RGR602_CH02324</name>
</gene>
<reference evidence="2 3" key="1">
    <citation type="submission" date="2013-11" db="EMBL/GenBank/DDBJ databases">
        <title>Complete genome sequence of Rhizobium gallicum bv. gallicum R602.</title>
        <authorList>
            <person name="Bustos P."/>
            <person name="Santamaria R.I."/>
            <person name="Lozano L."/>
            <person name="Acosta J.L."/>
            <person name="Ormeno-Orrillo E."/>
            <person name="Rogel M.A."/>
            <person name="Romero D."/>
            <person name="Cevallos M.A."/>
            <person name="Martinez-Romero E."/>
            <person name="Gonzalez V."/>
        </authorList>
    </citation>
    <scope>NUCLEOTIDE SEQUENCE [LARGE SCALE GENOMIC DNA]</scope>
    <source>
        <strain evidence="2 3">R602</strain>
    </source>
</reference>
<keyword evidence="1" id="KW-0732">Signal</keyword>
<feature type="chain" id="PRO_5002111572" evidence="1">
    <location>
        <begin position="23"/>
        <end position="105"/>
    </location>
</feature>
<organism evidence="2 3">
    <name type="scientific">Rhizobium gallicum bv. gallicum R602sp</name>
    <dbReference type="NCBI Taxonomy" id="1041138"/>
    <lineage>
        <taxon>Bacteria</taxon>
        <taxon>Pseudomonadati</taxon>
        <taxon>Pseudomonadota</taxon>
        <taxon>Alphaproteobacteria</taxon>
        <taxon>Hyphomicrobiales</taxon>
        <taxon>Rhizobiaceae</taxon>
        <taxon>Rhizobium/Agrobacterium group</taxon>
        <taxon>Rhizobium</taxon>
    </lineage>
</organism>
<dbReference type="GO" id="GO:0009055">
    <property type="term" value="F:electron transfer activity"/>
    <property type="evidence" value="ECO:0007669"/>
    <property type="project" value="InterPro"/>
</dbReference>
<name>A0A0B4X4J9_9HYPH</name>
<dbReference type="GO" id="GO:0020037">
    <property type="term" value="F:heme binding"/>
    <property type="evidence" value="ECO:0007669"/>
    <property type="project" value="InterPro"/>
</dbReference>
<proteinExistence type="predicted"/>
<dbReference type="InterPro" id="IPR010980">
    <property type="entry name" value="Cyt_c/b562"/>
</dbReference>
<dbReference type="GO" id="GO:0005506">
    <property type="term" value="F:iron ion binding"/>
    <property type="evidence" value="ECO:0007669"/>
    <property type="project" value="InterPro"/>
</dbReference>
<feature type="signal peptide" evidence="1">
    <location>
        <begin position="1"/>
        <end position="22"/>
    </location>
</feature>
<evidence type="ECO:0000313" key="2">
    <source>
        <dbReference type="EMBL" id="AJD41650.1"/>
    </source>
</evidence>
<dbReference type="HOGENOM" id="CLU_2234361_0_0_5"/>